<dbReference type="STRING" id="1963.AQJ27_21550"/>
<feature type="compositionally biased region" description="Low complexity" evidence="1">
    <location>
        <begin position="116"/>
        <end position="126"/>
    </location>
</feature>
<feature type="transmembrane region" description="Helical" evidence="2">
    <location>
        <begin position="197"/>
        <end position="223"/>
    </location>
</feature>
<dbReference type="RefSeq" id="WP_079065137.1">
    <property type="nucleotide sequence ID" value="NZ_BDQI01000005.1"/>
</dbReference>
<evidence type="ECO:0000256" key="2">
    <source>
        <dbReference type="SAM" id="Phobius"/>
    </source>
</evidence>
<sequence>MSDDAQVPQVPQDAAATPWASPDQPAPPPTQIDVPLAVGSEDAIPGGNPQPGSPPGGAPDNSAGPRPEPNPWAPPVDQAPSHAPGAPTPPSVHNQPTVVALPGTSAPGHPHPQSPPQSWDTPFASPAAPPSPHPRPAPGEPVPPPPIAPEGPGQAPYGYGYGYPAYPTPGPGYPGAPGYGWPMMHPVPSNGMGTAGLVLGIISAVVFCLWPVAIILGILAVIFGVLGRRRARRGEANNPGQALAGIICGAVGIALGIAMIVVFFVLPDDSGDSDPFSGDDGYSTSLVVPHPG</sequence>
<reference evidence="5" key="1">
    <citation type="submission" date="2017-05" db="EMBL/GenBank/DDBJ databases">
        <title>Streptomyces olivochromogenes NBRC 3561 whole genome shotgun sequence.</title>
        <authorList>
            <person name="Dohra H."/>
            <person name="Kodani S."/>
        </authorList>
    </citation>
    <scope>NUCLEOTIDE SEQUENCE [LARGE SCALE GENOMIC DNA]</scope>
    <source>
        <strain evidence="5">NBRC 3561</strain>
    </source>
</reference>
<proteinExistence type="predicted"/>
<evidence type="ECO:0000256" key="1">
    <source>
        <dbReference type="SAM" id="MobiDB-lite"/>
    </source>
</evidence>
<evidence type="ECO:0000259" key="3">
    <source>
        <dbReference type="Pfam" id="PF13828"/>
    </source>
</evidence>
<feature type="transmembrane region" description="Helical" evidence="2">
    <location>
        <begin position="243"/>
        <end position="266"/>
    </location>
</feature>
<feature type="region of interest" description="Disordered" evidence="1">
    <location>
        <begin position="1"/>
        <end position="153"/>
    </location>
</feature>
<dbReference type="Pfam" id="PF13828">
    <property type="entry name" value="DUF4190"/>
    <property type="match status" value="1"/>
</dbReference>
<evidence type="ECO:0000313" key="4">
    <source>
        <dbReference type="EMBL" id="GAX51537.1"/>
    </source>
</evidence>
<evidence type="ECO:0000313" key="5">
    <source>
        <dbReference type="Proteomes" id="UP000217446"/>
    </source>
</evidence>
<keyword evidence="2" id="KW-0812">Transmembrane</keyword>
<dbReference type="InterPro" id="IPR025241">
    <property type="entry name" value="DUF4190"/>
</dbReference>
<dbReference type="Proteomes" id="UP000217446">
    <property type="component" value="Unassembled WGS sequence"/>
</dbReference>
<organism evidence="4 5">
    <name type="scientific">Streptomyces olivochromogenes</name>
    <dbReference type="NCBI Taxonomy" id="1963"/>
    <lineage>
        <taxon>Bacteria</taxon>
        <taxon>Bacillati</taxon>
        <taxon>Actinomycetota</taxon>
        <taxon>Actinomycetes</taxon>
        <taxon>Kitasatosporales</taxon>
        <taxon>Streptomycetaceae</taxon>
        <taxon>Streptomyces</taxon>
    </lineage>
</organism>
<feature type="compositionally biased region" description="Low complexity" evidence="1">
    <location>
        <begin position="1"/>
        <end position="23"/>
    </location>
</feature>
<gene>
    <name evidence="4" type="ORF">SO3561_03039</name>
</gene>
<comment type="caution">
    <text evidence="4">The sequence shown here is derived from an EMBL/GenBank/DDBJ whole genome shotgun (WGS) entry which is preliminary data.</text>
</comment>
<feature type="compositionally biased region" description="Pro residues" evidence="1">
    <location>
        <begin position="127"/>
        <end position="149"/>
    </location>
</feature>
<dbReference type="AlphaFoldDB" id="A0A250VBH2"/>
<protein>
    <recommendedName>
        <fullName evidence="3">DUF4190 domain-containing protein</fullName>
    </recommendedName>
</protein>
<accession>A0A250VBH2</accession>
<keyword evidence="5" id="KW-1185">Reference proteome</keyword>
<keyword evidence="2" id="KW-1133">Transmembrane helix</keyword>
<name>A0A250VBH2_STROL</name>
<feature type="domain" description="DUF4190" evidence="3">
    <location>
        <begin position="192"/>
        <end position="258"/>
    </location>
</feature>
<keyword evidence="2" id="KW-0472">Membrane</keyword>
<dbReference type="EMBL" id="BDQI01000005">
    <property type="protein sequence ID" value="GAX51537.1"/>
    <property type="molecule type" value="Genomic_DNA"/>
</dbReference>